<dbReference type="InterPro" id="IPR052929">
    <property type="entry name" value="RNase_H-like_EbsB-rel"/>
</dbReference>
<dbReference type="GO" id="GO:0003676">
    <property type="term" value="F:nucleic acid binding"/>
    <property type="evidence" value="ECO:0007669"/>
    <property type="project" value="InterPro"/>
</dbReference>
<dbReference type="PANTHER" id="PTHR47074">
    <property type="entry name" value="BNAC02G40300D PROTEIN"/>
    <property type="match status" value="1"/>
</dbReference>
<dbReference type="OMA" id="AQKNDEM"/>
<dbReference type="eggNOG" id="KOG1075">
    <property type="taxonomic scope" value="Eukaryota"/>
</dbReference>
<evidence type="ECO:0000259" key="3">
    <source>
        <dbReference type="Pfam" id="PF13966"/>
    </source>
</evidence>
<evidence type="ECO:0008006" key="6">
    <source>
        <dbReference type="Google" id="ProtNLM"/>
    </source>
</evidence>
<reference evidence="4" key="2">
    <citation type="submission" date="2015-03" db="UniProtKB">
        <authorList>
            <consortium name="EnsemblPlants"/>
        </authorList>
    </citation>
    <scope>IDENTIFICATION</scope>
</reference>
<reference evidence="4 5" key="1">
    <citation type="journal article" date="2014" name="Genome Biol.">
        <title>Transcriptome and methylome profiling reveals relics of genome dominance in the mesopolyploid Brassica oleracea.</title>
        <authorList>
            <person name="Parkin I.A."/>
            <person name="Koh C."/>
            <person name="Tang H."/>
            <person name="Robinson S.J."/>
            <person name="Kagale S."/>
            <person name="Clarke W.E."/>
            <person name="Town C.D."/>
            <person name="Nixon J."/>
            <person name="Krishnakumar V."/>
            <person name="Bidwell S.L."/>
            <person name="Denoeud F."/>
            <person name="Belcram H."/>
            <person name="Links M.G."/>
            <person name="Just J."/>
            <person name="Clarke C."/>
            <person name="Bender T."/>
            <person name="Huebert T."/>
            <person name="Mason A.S."/>
            <person name="Pires J.C."/>
            <person name="Barker G."/>
            <person name="Moore J."/>
            <person name="Walley P.G."/>
            <person name="Manoli S."/>
            <person name="Batley J."/>
            <person name="Edwards D."/>
            <person name="Nelson M.N."/>
            <person name="Wang X."/>
            <person name="Paterson A.H."/>
            <person name="King G."/>
            <person name="Bancroft I."/>
            <person name="Chalhoub B."/>
            <person name="Sharpe A.G."/>
        </authorList>
    </citation>
    <scope>NUCLEOTIDE SEQUENCE</scope>
    <source>
        <strain evidence="4 5">cv. TO1000</strain>
    </source>
</reference>
<feature type="domain" description="RNase H type-1" evidence="2">
    <location>
        <begin position="353"/>
        <end position="456"/>
    </location>
</feature>
<protein>
    <recommendedName>
        <fullName evidence="6">Reverse transcriptase zinc-binding domain-containing protein</fullName>
    </recommendedName>
</protein>
<evidence type="ECO:0000256" key="1">
    <source>
        <dbReference type="SAM" id="Phobius"/>
    </source>
</evidence>
<keyword evidence="1" id="KW-0472">Membrane</keyword>
<dbReference type="InterPro" id="IPR026960">
    <property type="entry name" value="RVT-Znf"/>
</dbReference>
<dbReference type="PANTHER" id="PTHR47074:SF11">
    <property type="entry name" value="REVERSE TRANSCRIPTASE-LIKE PROTEIN"/>
    <property type="match status" value="1"/>
</dbReference>
<dbReference type="GO" id="GO:0004523">
    <property type="term" value="F:RNA-DNA hybrid ribonuclease activity"/>
    <property type="evidence" value="ECO:0007669"/>
    <property type="project" value="InterPro"/>
</dbReference>
<dbReference type="InterPro" id="IPR002156">
    <property type="entry name" value="RNaseH_domain"/>
</dbReference>
<dbReference type="Pfam" id="PF13456">
    <property type="entry name" value="RVT_3"/>
    <property type="match status" value="1"/>
</dbReference>
<proteinExistence type="predicted"/>
<keyword evidence="5" id="KW-1185">Reference proteome</keyword>
<evidence type="ECO:0000313" key="5">
    <source>
        <dbReference type="Proteomes" id="UP000032141"/>
    </source>
</evidence>
<sequence>VRKHVANLVAHVLTISFFFVYVLIIDKWLNTTKHVSISKVSISKDASKEKDFLRAKNGPRLSYAWRSIQFGKELLSQRLRKHVGNSRTVSVWIDRWIKGDVRRTPLMKIIFVDLELKVCDLIDFQNKRWNLDKLQELFYEEDRSRILAMKTVFDQEDYWVCFTTDMAAILLVRREEIREAEARPSLNELKVEVWKIPTAPKIKTFIWRAVSNAIPVGELLVKRGIKMDPVACGFQGESTTISYFNALLQDKYGRWTMYRIQKMKNGNIPEKVRNVIPWIVWYLWKFRNGVIFEARSKTTLEVVVKAMDEAEFWLMAQKNDEMKEKEKHEAVVVVKKSWSGPPRGWMKRNIGVDWNKAQAKNGAAWVVRDERGKVRFHSRRAFFNTRSLEEAKFQALIWSLESFHFHHLNRIIIAIDDLTLSNVVLRPRAWPNFKYQHAEIMKRLEKIEWWRILREDRSTNRGSFIIAQSVLKGGYKQSYVAMGAPFWLRELFENEEKLSSVGVET</sequence>
<name>A0A0D3D2Z4_BRAOL</name>
<dbReference type="Proteomes" id="UP000032141">
    <property type="component" value="Chromosome C7"/>
</dbReference>
<feature type="transmembrane region" description="Helical" evidence="1">
    <location>
        <begin position="6"/>
        <end position="24"/>
    </location>
</feature>
<feature type="domain" description="Reverse transcriptase zinc-binding" evidence="3">
    <location>
        <begin position="189"/>
        <end position="235"/>
    </location>
</feature>
<dbReference type="Pfam" id="PF13966">
    <property type="entry name" value="zf-RVT"/>
    <property type="match status" value="1"/>
</dbReference>
<accession>A0A0D3D2Z4</accession>
<dbReference type="EnsemblPlants" id="Bo7g009970.1">
    <property type="protein sequence ID" value="Bo7g009970.1"/>
    <property type="gene ID" value="Bo7g009970"/>
</dbReference>
<dbReference type="AlphaFoldDB" id="A0A0D3D2Z4"/>
<evidence type="ECO:0000259" key="2">
    <source>
        <dbReference type="Pfam" id="PF13456"/>
    </source>
</evidence>
<evidence type="ECO:0000313" key="4">
    <source>
        <dbReference type="EnsemblPlants" id="Bo7g009970.1"/>
    </source>
</evidence>
<dbReference type="HOGENOM" id="CLU_000680_14_9_1"/>
<keyword evidence="1" id="KW-0812">Transmembrane</keyword>
<keyword evidence="1" id="KW-1133">Transmembrane helix</keyword>
<dbReference type="Gramene" id="Bo7g009970.1">
    <property type="protein sequence ID" value="Bo7g009970.1"/>
    <property type="gene ID" value="Bo7g009970"/>
</dbReference>
<organism evidence="4 5">
    <name type="scientific">Brassica oleracea var. oleracea</name>
    <dbReference type="NCBI Taxonomy" id="109376"/>
    <lineage>
        <taxon>Eukaryota</taxon>
        <taxon>Viridiplantae</taxon>
        <taxon>Streptophyta</taxon>
        <taxon>Embryophyta</taxon>
        <taxon>Tracheophyta</taxon>
        <taxon>Spermatophyta</taxon>
        <taxon>Magnoliopsida</taxon>
        <taxon>eudicotyledons</taxon>
        <taxon>Gunneridae</taxon>
        <taxon>Pentapetalae</taxon>
        <taxon>rosids</taxon>
        <taxon>malvids</taxon>
        <taxon>Brassicales</taxon>
        <taxon>Brassicaceae</taxon>
        <taxon>Brassiceae</taxon>
        <taxon>Brassica</taxon>
    </lineage>
</organism>